<dbReference type="RefSeq" id="WP_229522561.1">
    <property type="nucleotide sequence ID" value="NZ_JAFFQR010000001.1"/>
</dbReference>
<sequence>MKHPNQDQAARLQQNCAEGEIKMASTEQIMQSAQQGMFKYRRTLDKLAKN</sequence>
<gene>
    <name evidence="1" type="ORF">ACFQ5D_23590</name>
</gene>
<dbReference type="EMBL" id="JBHTNZ010000097">
    <property type="protein sequence ID" value="MFD1464237.1"/>
    <property type="molecule type" value="Genomic_DNA"/>
</dbReference>
<accession>A0ABW4DHS5</accession>
<keyword evidence="2" id="KW-1185">Reference proteome</keyword>
<proteinExistence type="predicted"/>
<comment type="caution">
    <text evidence="1">The sequence shown here is derived from an EMBL/GenBank/DDBJ whole genome shotgun (WGS) entry which is preliminary data.</text>
</comment>
<protein>
    <submittedName>
        <fullName evidence="1">Uncharacterized protein</fullName>
    </submittedName>
</protein>
<evidence type="ECO:0000313" key="2">
    <source>
        <dbReference type="Proteomes" id="UP001597340"/>
    </source>
</evidence>
<name>A0ABW4DHS5_9BACL</name>
<evidence type="ECO:0000313" key="1">
    <source>
        <dbReference type="EMBL" id="MFD1464237.1"/>
    </source>
</evidence>
<dbReference type="Proteomes" id="UP001597340">
    <property type="component" value="Unassembled WGS sequence"/>
</dbReference>
<organism evidence="1 2">
    <name type="scientific">Paenibacillus farraposensis</name>
    <dbReference type="NCBI Taxonomy" id="2807095"/>
    <lineage>
        <taxon>Bacteria</taxon>
        <taxon>Bacillati</taxon>
        <taxon>Bacillota</taxon>
        <taxon>Bacilli</taxon>
        <taxon>Bacillales</taxon>
        <taxon>Paenibacillaceae</taxon>
        <taxon>Paenibacillus</taxon>
    </lineage>
</organism>
<reference evidence="2" key="1">
    <citation type="journal article" date="2019" name="Int. J. Syst. Evol. Microbiol.">
        <title>The Global Catalogue of Microorganisms (GCM) 10K type strain sequencing project: providing services to taxonomists for standard genome sequencing and annotation.</title>
        <authorList>
            <consortium name="The Broad Institute Genomics Platform"/>
            <consortium name="The Broad Institute Genome Sequencing Center for Infectious Disease"/>
            <person name="Wu L."/>
            <person name="Ma J."/>
        </authorList>
    </citation>
    <scope>NUCLEOTIDE SEQUENCE [LARGE SCALE GENOMIC DNA]</scope>
    <source>
        <strain evidence="2">CCM 9147</strain>
    </source>
</reference>